<keyword evidence="4" id="KW-0805">Transcription regulation</keyword>
<evidence type="ECO:0000256" key="8">
    <source>
        <dbReference type="ARBA" id="ARBA00035185"/>
    </source>
</evidence>
<dbReference type="eggNOG" id="ENOG502QSKX">
    <property type="taxonomic scope" value="Eukaryota"/>
</dbReference>
<dbReference type="GeneID" id="4851185"/>
<dbReference type="GO" id="GO:0000150">
    <property type="term" value="F:DNA strand exchange activity"/>
    <property type="evidence" value="ECO:0007669"/>
    <property type="project" value="InterPro"/>
</dbReference>
<evidence type="ECO:0000256" key="7">
    <source>
        <dbReference type="ARBA" id="ARBA00023274"/>
    </source>
</evidence>
<dbReference type="KEGG" id="pic:PICST_86481"/>
<sequence length="241" mass="28164">MPMRLRAEKKMRKHLIEQLKARKVLGARIAQGKNQSVEELQHEKNLGPQVFLFKNMFSGQVLYSQVPAFHQDQIDQQFVRPNWENRKPSRRSDLWRIMCVASFKDYEHARAAFRGLVQLRQARDVVQQKEAKALRKKNDDGNTWYAGQYRPTYSQEAVADLAHVIEEFNLEGTKLLWENAWRRGEDKHWRLDLVEHDTLPPFNPRDQSILLDEVSKLAVEEFAKLRQAEAVEAQTGVTESA</sequence>
<dbReference type="InterPro" id="IPR024629">
    <property type="entry name" value="Ribosomal_mL67"/>
</dbReference>
<evidence type="ECO:0000256" key="6">
    <source>
        <dbReference type="ARBA" id="ARBA00023163"/>
    </source>
</evidence>
<dbReference type="HOGENOM" id="CLU_092898_1_0_1"/>
<dbReference type="PANTHER" id="PTHR28184">
    <property type="entry name" value="MITOCHONDRIAL HOMOLOGOUS RECOMBINATION PROTEIN 1"/>
    <property type="match status" value="1"/>
</dbReference>
<keyword evidence="11" id="KW-1185">Reference proteome</keyword>
<evidence type="ECO:0000256" key="9">
    <source>
        <dbReference type="ARBA" id="ARBA00035511"/>
    </source>
</evidence>
<reference evidence="10 11" key="1">
    <citation type="journal article" date="2007" name="Nat. Biotechnol.">
        <title>Genome sequence of the lignocellulose-bioconverting and xylose-fermenting yeast Pichia stipitis.</title>
        <authorList>
            <person name="Jeffries T.W."/>
            <person name="Grigoriev I.V."/>
            <person name="Grimwood J."/>
            <person name="Laplaza J.M."/>
            <person name="Aerts A."/>
            <person name="Salamov A."/>
            <person name="Schmutz J."/>
            <person name="Lindquist E."/>
            <person name="Dehal P."/>
            <person name="Shapiro H."/>
            <person name="Jin Y.S."/>
            <person name="Passoth V."/>
            <person name="Richardson P.M."/>
        </authorList>
    </citation>
    <scope>NUCLEOTIDE SEQUENCE [LARGE SCALE GENOMIC DNA]</scope>
    <source>
        <strain evidence="11">ATCC 58785 / CBS 6054 / NBRC 10063 / NRRL Y-11545</strain>
    </source>
</reference>
<evidence type="ECO:0000313" key="10">
    <source>
        <dbReference type="EMBL" id="EAZ63425.2"/>
    </source>
</evidence>
<dbReference type="OMA" id="YRPTYTQ"/>
<dbReference type="Proteomes" id="UP000002258">
    <property type="component" value="Chromosome 1"/>
</dbReference>
<evidence type="ECO:0000256" key="3">
    <source>
        <dbReference type="ARBA" id="ARBA00022980"/>
    </source>
</evidence>
<gene>
    <name evidence="10" type="primary">MHR1</name>
    <name evidence="10" type="ORF">PICST_86481</name>
</gene>
<keyword evidence="7" id="KW-0687">Ribonucleoprotein</keyword>
<dbReference type="OrthoDB" id="5333655at2759"/>
<evidence type="ECO:0000256" key="1">
    <source>
        <dbReference type="ARBA" id="ARBA00004173"/>
    </source>
</evidence>
<evidence type="ECO:0000256" key="5">
    <source>
        <dbReference type="ARBA" id="ARBA00023128"/>
    </source>
</evidence>
<keyword evidence="6" id="KW-0804">Transcription</keyword>
<evidence type="ECO:0000256" key="4">
    <source>
        <dbReference type="ARBA" id="ARBA00023015"/>
    </source>
</evidence>
<dbReference type="GO" id="GO:0005840">
    <property type="term" value="C:ribosome"/>
    <property type="evidence" value="ECO:0007669"/>
    <property type="project" value="UniProtKB-KW"/>
</dbReference>
<dbReference type="RefSeq" id="XP_001387448.2">
    <property type="nucleotide sequence ID" value="XM_001387411.1"/>
</dbReference>
<keyword evidence="5" id="KW-0496">Mitochondrion</keyword>
<comment type="caution">
    <text evidence="10">The sequence shown here is derived from an EMBL/GenBank/DDBJ whole genome shotgun (WGS) entry which is preliminary data.</text>
</comment>
<dbReference type="GO" id="GO:1990904">
    <property type="term" value="C:ribonucleoprotein complex"/>
    <property type="evidence" value="ECO:0007669"/>
    <property type="project" value="UniProtKB-KW"/>
</dbReference>
<organism evidence="10 11">
    <name type="scientific">Scheffersomyces stipitis (strain ATCC 58785 / CBS 6054 / NBRC 10063 / NRRL Y-11545)</name>
    <name type="common">Yeast</name>
    <name type="synonym">Pichia stipitis</name>
    <dbReference type="NCBI Taxonomy" id="322104"/>
    <lineage>
        <taxon>Eukaryota</taxon>
        <taxon>Fungi</taxon>
        <taxon>Dikarya</taxon>
        <taxon>Ascomycota</taxon>
        <taxon>Saccharomycotina</taxon>
        <taxon>Pichiomycetes</taxon>
        <taxon>Debaryomycetaceae</taxon>
        <taxon>Scheffersomyces</taxon>
    </lineage>
</organism>
<dbReference type="EMBL" id="AAVQ01000001">
    <property type="protein sequence ID" value="EAZ63425.2"/>
    <property type="molecule type" value="Genomic_DNA"/>
</dbReference>
<dbReference type="GO" id="GO:0005739">
    <property type="term" value="C:mitochondrion"/>
    <property type="evidence" value="ECO:0007669"/>
    <property type="project" value="UniProtKB-SubCell"/>
</dbReference>
<proteinExistence type="inferred from homology"/>
<dbReference type="GO" id="GO:0003735">
    <property type="term" value="F:structural constituent of ribosome"/>
    <property type="evidence" value="ECO:0007669"/>
    <property type="project" value="TreeGrafter"/>
</dbReference>
<evidence type="ECO:0000256" key="2">
    <source>
        <dbReference type="ARBA" id="ARBA00010741"/>
    </source>
</evidence>
<dbReference type="PANTHER" id="PTHR28184:SF1">
    <property type="entry name" value="LARGE RIBOSOMAL SUBUNIT PROTEIN ML67"/>
    <property type="match status" value="1"/>
</dbReference>
<comment type="similarity">
    <text evidence="2">Belongs to the mitochondrion-specific ribosomal protein mL67 family.</text>
</comment>
<accession>A3GFY6</accession>
<protein>
    <recommendedName>
        <fullName evidence="8">Large ribosomal subunit protein mL67</fullName>
    </recommendedName>
    <alternativeName>
        <fullName evidence="9">Mitochondrial homologous recombination protein 1</fullName>
    </alternativeName>
</protein>
<dbReference type="Pfam" id="PF12829">
    <property type="entry name" value="Mhr1"/>
    <property type="match status" value="1"/>
</dbReference>
<dbReference type="STRING" id="322104.A3GFY6"/>
<keyword evidence="3" id="KW-0689">Ribosomal protein</keyword>
<dbReference type="FunCoup" id="A3GFY6">
    <property type="interactions" value="155"/>
</dbReference>
<dbReference type="InParanoid" id="A3GFY6"/>
<dbReference type="GO" id="GO:0003697">
    <property type="term" value="F:single-stranded DNA binding"/>
    <property type="evidence" value="ECO:0007669"/>
    <property type="project" value="InterPro"/>
</dbReference>
<comment type="subcellular location">
    <subcellularLocation>
        <location evidence="1">Mitochondrion</location>
    </subcellularLocation>
</comment>
<dbReference type="AlphaFoldDB" id="A3GFY6"/>
<evidence type="ECO:0000313" key="11">
    <source>
        <dbReference type="Proteomes" id="UP000002258"/>
    </source>
</evidence>
<name>A3GFY6_PICST</name>